<dbReference type="Proteomes" id="UP001597545">
    <property type="component" value="Unassembled WGS sequence"/>
</dbReference>
<dbReference type="NCBIfam" id="TIGR02937">
    <property type="entry name" value="sigma70-ECF"/>
    <property type="match status" value="1"/>
</dbReference>
<keyword evidence="3" id="KW-0731">Sigma factor</keyword>
<dbReference type="SUPFAM" id="SSF88946">
    <property type="entry name" value="Sigma2 domain of RNA polymerase sigma factors"/>
    <property type="match status" value="1"/>
</dbReference>
<dbReference type="InterPro" id="IPR014284">
    <property type="entry name" value="RNA_pol_sigma-70_dom"/>
</dbReference>
<organism evidence="7 8">
    <name type="scientific">Sphingobacterium suaedae</name>
    <dbReference type="NCBI Taxonomy" id="1686402"/>
    <lineage>
        <taxon>Bacteria</taxon>
        <taxon>Pseudomonadati</taxon>
        <taxon>Bacteroidota</taxon>
        <taxon>Sphingobacteriia</taxon>
        <taxon>Sphingobacteriales</taxon>
        <taxon>Sphingobacteriaceae</taxon>
        <taxon>Sphingobacterium</taxon>
    </lineage>
</organism>
<protein>
    <submittedName>
        <fullName evidence="7">RNA polymerase sigma factor</fullName>
    </submittedName>
</protein>
<proteinExistence type="inferred from homology"/>
<comment type="similarity">
    <text evidence="1">Belongs to the sigma-70 factor family. ECF subfamily.</text>
</comment>
<evidence type="ECO:0000259" key="5">
    <source>
        <dbReference type="Pfam" id="PF04542"/>
    </source>
</evidence>
<dbReference type="PANTHER" id="PTHR43133">
    <property type="entry name" value="RNA POLYMERASE ECF-TYPE SIGMA FACTO"/>
    <property type="match status" value="1"/>
</dbReference>
<dbReference type="CDD" id="cd06171">
    <property type="entry name" value="Sigma70_r4"/>
    <property type="match status" value="1"/>
</dbReference>
<dbReference type="EMBL" id="JBHULR010000020">
    <property type="protein sequence ID" value="MFD2549633.1"/>
    <property type="molecule type" value="Genomic_DNA"/>
</dbReference>
<evidence type="ECO:0000313" key="8">
    <source>
        <dbReference type="Proteomes" id="UP001597545"/>
    </source>
</evidence>
<dbReference type="Gene3D" id="1.10.10.10">
    <property type="entry name" value="Winged helix-like DNA-binding domain superfamily/Winged helix DNA-binding domain"/>
    <property type="match status" value="1"/>
</dbReference>
<dbReference type="Gene3D" id="1.10.1740.10">
    <property type="match status" value="1"/>
</dbReference>
<keyword evidence="2" id="KW-0805">Transcription regulation</keyword>
<dbReference type="Pfam" id="PF08281">
    <property type="entry name" value="Sigma70_r4_2"/>
    <property type="match status" value="1"/>
</dbReference>
<evidence type="ECO:0000256" key="4">
    <source>
        <dbReference type="ARBA" id="ARBA00023163"/>
    </source>
</evidence>
<keyword evidence="8" id="KW-1185">Reference proteome</keyword>
<gene>
    <name evidence="7" type="ORF">ACFSR5_18460</name>
</gene>
<dbReference type="RefSeq" id="WP_380905951.1">
    <property type="nucleotide sequence ID" value="NZ_JBHUEG010000019.1"/>
</dbReference>
<dbReference type="SUPFAM" id="SSF88659">
    <property type="entry name" value="Sigma3 and sigma4 domains of RNA polymerase sigma factors"/>
    <property type="match status" value="1"/>
</dbReference>
<keyword evidence="4" id="KW-0804">Transcription</keyword>
<evidence type="ECO:0000256" key="3">
    <source>
        <dbReference type="ARBA" id="ARBA00023082"/>
    </source>
</evidence>
<dbReference type="Pfam" id="PF04542">
    <property type="entry name" value="Sigma70_r2"/>
    <property type="match status" value="1"/>
</dbReference>
<evidence type="ECO:0000313" key="7">
    <source>
        <dbReference type="EMBL" id="MFD2549633.1"/>
    </source>
</evidence>
<comment type="caution">
    <text evidence="7">The sequence shown here is derived from an EMBL/GenBank/DDBJ whole genome shotgun (WGS) entry which is preliminary data.</text>
</comment>
<evidence type="ECO:0000256" key="2">
    <source>
        <dbReference type="ARBA" id="ARBA00023015"/>
    </source>
</evidence>
<dbReference type="PANTHER" id="PTHR43133:SF46">
    <property type="entry name" value="RNA POLYMERASE SIGMA-70 FACTOR ECF SUBFAMILY"/>
    <property type="match status" value="1"/>
</dbReference>
<dbReference type="InterPro" id="IPR007627">
    <property type="entry name" value="RNA_pol_sigma70_r2"/>
</dbReference>
<accession>A0ABW5KMX5</accession>
<name>A0ABW5KMX5_9SPHI</name>
<dbReference type="InterPro" id="IPR039425">
    <property type="entry name" value="RNA_pol_sigma-70-like"/>
</dbReference>
<sequence length="203" mass="23518">MDRTVSKNGSPKFFGKTFIVELRKATANKSLNQLFEHYWQPLFQFSYNILKDDDDAKDAVQDVFITLWNRRFDIDIHTSMESYLFTAVRYRSLTILSKKLDLKQRNVPLENYIESSFTESVDPFVLKDLQQEIDRQIETLPTRMQEVIRLKIKDSLSISEIAARLNISEDTVKNHLAAARSRLRSSLGDVAYFILVITLSSAS</sequence>
<feature type="domain" description="RNA polymerase sigma factor 70 region 4 type 2" evidence="6">
    <location>
        <begin position="131"/>
        <end position="183"/>
    </location>
</feature>
<dbReference type="InterPro" id="IPR013324">
    <property type="entry name" value="RNA_pol_sigma_r3/r4-like"/>
</dbReference>
<reference evidence="8" key="1">
    <citation type="journal article" date="2019" name="Int. J. Syst. Evol. Microbiol.">
        <title>The Global Catalogue of Microorganisms (GCM) 10K type strain sequencing project: providing services to taxonomists for standard genome sequencing and annotation.</title>
        <authorList>
            <consortium name="The Broad Institute Genomics Platform"/>
            <consortium name="The Broad Institute Genome Sequencing Center for Infectious Disease"/>
            <person name="Wu L."/>
            <person name="Ma J."/>
        </authorList>
    </citation>
    <scope>NUCLEOTIDE SEQUENCE [LARGE SCALE GENOMIC DNA]</scope>
    <source>
        <strain evidence="8">KCTC 42662</strain>
    </source>
</reference>
<evidence type="ECO:0000256" key="1">
    <source>
        <dbReference type="ARBA" id="ARBA00010641"/>
    </source>
</evidence>
<dbReference type="InterPro" id="IPR013249">
    <property type="entry name" value="RNA_pol_sigma70_r4_t2"/>
</dbReference>
<evidence type="ECO:0000259" key="6">
    <source>
        <dbReference type="Pfam" id="PF08281"/>
    </source>
</evidence>
<dbReference type="InterPro" id="IPR036388">
    <property type="entry name" value="WH-like_DNA-bd_sf"/>
</dbReference>
<dbReference type="InterPro" id="IPR013325">
    <property type="entry name" value="RNA_pol_sigma_r2"/>
</dbReference>
<feature type="domain" description="RNA polymerase sigma-70 region 2" evidence="5">
    <location>
        <begin position="34"/>
        <end position="96"/>
    </location>
</feature>